<dbReference type="GO" id="GO:0005548">
    <property type="term" value="F:phospholipid transporter activity"/>
    <property type="evidence" value="ECO:0007669"/>
    <property type="project" value="TreeGrafter"/>
</dbReference>
<dbReference type="InterPro" id="IPR030970">
    <property type="entry name" value="ABC_MlaD"/>
</dbReference>
<dbReference type="STRING" id="80852.AWOD_I_2288"/>
<dbReference type="EMBL" id="LN554846">
    <property type="protein sequence ID" value="CED72346.1"/>
    <property type="molecule type" value="Genomic_DNA"/>
</dbReference>
<dbReference type="Pfam" id="PF02470">
    <property type="entry name" value="MlaD"/>
    <property type="match status" value="1"/>
</dbReference>
<dbReference type="AlphaFoldDB" id="A0A090IN51"/>
<protein>
    <submittedName>
        <fullName evidence="3">Membrane protein, MCE related protein</fullName>
    </submittedName>
</protein>
<dbReference type="GeneID" id="28541874"/>
<evidence type="ECO:0000259" key="2">
    <source>
        <dbReference type="Pfam" id="PF02470"/>
    </source>
</evidence>
<proteinExistence type="predicted"/>
<keyword evidence="1" id="KW-0472">Membrane</keyword>
<reference evidence="4" key="1">
    <citation type="submission" date="2014-09" db="EMBL/GenBank/DDBJ databases">
        <authorList>
            <person name="Hjerde E."/>
        </authorList>
    </citation>
    <scope>NUCLEOTIDE SEQUENCE [LARGE SCALE GENOMIC DNA]</scope>
    <source>
        <strain evidence="4">06/09/139</strain>
    </source>
</reference>
<keyword evidence="1" id="KW-0812">Transmembrane</keyword>
<dbReference type="PATRIC" id="fig|80852.17.peg.2367"/>
<dbReference type="HOGENOM" id="CLU_107027_0_0_6"/>
<dbReference type="GO" id="GO:0005543">
    <property type="term" value="F:phospholipid binding"/>
    <property type="evidence" value="ECO:0007669"/>
    <property type="project" value="TreeGrafter"/>
</dbReference>
<evidence type="ECO:0000313" key="4">
    <source>
        <dbReference type="Proteomes" id="UP000032427"/>
    </source>
</evidence>
<dbReference type="InterPro" id="IPR052336">
    <property type="entry name" value="MlaD_Phospholipid_Transporter"/>
</dbReference>
<name>A0A090IN51_9GAMM</name>
<gene>
    <name evidence="3" type="ORF">AWOD_I_2288</name>
</gene>
<dbReference type="KEGG" id="awd:AWOD_I_2288"/>
<evidence type="ECO:0000313" key="3">
    <source>
        <dbReference type="EMBL" id="CED72346.1"/>
    </source>
</evidence>
<dbReference type="InterPro" id="IPR003399">
    <property type="entry name" value="Mce/MlaD"/>
</dbReference>
<dbReference type="PANTHER" id="PTHR33371:SF4">
    <property type="entry name" value="INTERMEMBRANE PHOSPHOLIPID TRANSPORT SYSTEM BINDING PROTEIN MLAD"/>
    <property type="match status" value="1"/>
</dbReference>
<accession>A0A090IN51</accession>
<dbReference type="OrthoDB" id="9788420at2"/>
<organism evidence="3 4">
    <name type="scientific">Aliivibrio wodanis</name>
    <dbReference type="NCBI Taxonomy" id="80852"/>
    <lineage>
        <taxon>Bacteria</taxon>
        <taxon>Pseudomonadati</taxon>
        <taxon>Pseudomonadota</taxon>
        <taxon>Gammaproteobacteria</taxon>
        <taxon>Vibrionales</taxon>
        <taxon>Vibrionaceae</taxon>
        <taxon>Aliivibrio</taxon>
    </lineage>
</organism>
<dbReference type="PANTHER" id="PTHR33371">
    <property type="entry name" value="INTERMEMBRANE PHOSPHOLIPID TRANSPORT SYSTEM BINDING PROTEIN MLAD-RELATED"/>
    <property type="match status" value="1"/>
</dbReference>
<feature type="transmembrane region" description="Helical" evidence="1">
    <location>
        <begin position="7"/>
        <end position="27"/>
    </location>
</feature>
<dbReference type="NCBIfam" id="TIGR04430">
    <property type="entry name" value="OM_asym_MlaD"/>
    <property type="match status" value="1"/>
</dbReference>
<sequence length="164" mass="17652">MRQTRKVEFFVGLFVLSGMAALLMLLLKVADVRSGGSGENYILKAQFDNIGSLKSRSPIKIGGVVVGRVEAITLDTESYLPVVSMSIDKQFGSFPETSAAQILTSGLIGEQYIGIVPGFIDEDIDMLGDGDYIEDTKSALVLEDMIGQVLYSIGSDSSDKSEDK</sequence>
<feature type="domain" description="Mce/MlaD" evidence="2">
    <location>
        <begin position="40"/>
        <end position="118"/>
    </location>
</feature>
<keyword evidence="4" id="KW-1185">Reference proteome</keyword>
<evidence type="ECO:0000256" key="1">
    <source>
        <dbReference type="SAM" id="Phobius"/>
    </source>
</evidence>
<dbReference type="Proteomes" id="UP000032427">
    <property type="component" value="Chromosome 1"/>
</dbReference>
<keyword evidence="1" id="KW-1133">Transmembrane helix</keyword>